<dbReference type="Proteomes" id="UP000738349">
    <property type="component" value="Unassembled WGS sequence"/>
</dbReference>
<dbReference type="PANTHER" id="PTHR47785:SF5">
    <property type="entry name" value="ZN(II)2CYS6 TRANSCRIPTION FACTOR (EUROFUNG)"/>
    <property type="match status" value="1"/>
</dbReference>
<gene>
    <name evidence="4" type="ORF">EDB81DRAFT_243839</name>
</gene>
<dbReference type="GO" id="GO:0000981">
    <property type="term" value="F:DNA-binding transcription factor activity, RNA polymerase II-specific"/>
    <property type="evidence" value="ECO:0007669"/>
    <property type="project" value="InterPro"/>
</dbReference>
<reference evidence="4" key="1">
    <citation type="journal article" date="2021" name="Nat. Commun.">
        <title>Genetic determinants of endophytism in the Arabidopsis root mycobiome.</title>
        <authorList>
            <person name="Mesny F."/>
            <person name="Miyauchi S."/>
            <person name="Thiergart T."/>
            <person name="Pickel B."/>
            <person name="Atanasova L."/>
            <person name="Karlsson M."/>
            <person name="Huettel B."/>
            <person name="Barry K.W."/>
            <person name="Haridas S."/>
            <person name="Chen C."/>
            <person name="Bauer D."/>
            <person name="Andreopoulos W."/>
            <person name="Pangilinan J."/>
            <person name="LaButti K."/>
            <person name="Riley R."/>
            <person name="Lipzen A."/>
            <person name="Clum A."/>
            <person name="Drula E."/>
            <person name="Henrissat B."/>
            <person name="Kohler A."/>
            <person name="Grigoriev I.V."/>
            <person name="Martin F.M."/>
            <person name="Hacquard S."/>
        </authorList>
    </citation>
    <scope>NUCLEOTIDE SEQUENCE</scope>
    <source>
        <strain evidence="4">MPI-CAGE-AT-0147</strain>
    </source>
</reference>
<evidence type="ECO:0000259" key="3">
    <source>
        <dbReference type="PROSITE" id="PS00463"/>
    </source>
</evidence>
<dbReference type="InterPro" id="IPR053181">
    <property type="entry name" value="EcdB-like_regulator"/>
</dbReference>
<evidence type="ECO:0000256" key="1">
    <source>
        <dbReference type="ARBA" id="ARBA00023242"/>
    </source>
</evidence>
<dbReference type="EMBL" id="JAGMUV010000028">
    <property type="protein sequence ID" value="KAH7117440.1"/>
    <property type="molecule type" value="Genomic_DNA"/>
</dbReference>
<dbReference type="InterPro" id="IPR001138">
    <property type="entry name" value="Zn2Cys6_DnaBD"/>
</dbReference>
<evidence type="ECO:0000313" key="4">
    <source>
        <dbReference type="EMBL" id="KAH7117440.1"/>
    </source>
</evidence>
<accession>A0A9P9IFF9</accession>
<feature type="domain" description="Zn(2)-C6 fungal-type" evidence="3">
    <location>
        <begin position="56"/>
        <end position="83"/>
    </location>
</feature>
<protein>
    <recommendedName>
        <fullName evidence="3">Zn(2)-C6 fungal-type domain-containing protein</fullName>
    </recommendedName>
</protein>
<dbReference type="PANTHER" id="PTHR47785">
    <property type="entry name" value="ZN(II)2CYS6 TRANSCRIPTION FACTOR (EUROFUNG)-RELATED-RELATED"/>
    <property type="match status" value="1"/>
</dbReference>
<proteinExistence type="predicted"/>
<dbReference type="SUPFAM" id="SSF57701">
    <property type="entry name" value="Zn2/Cys6 DNA-binding domain"/>
    <property type="match status" value="1"/>
</dbReference>
<dbReference type="OrthoDB" id="10261408at2759"/>
<name>A0A9P9IFF9_9HYPO</name>
<keyword evidence="5" id="KW-1185">Reference proteome</keyword>
<feature type="region of interest" description="Disordered" evidence="2">
    <location>
        <begin position="1"/>
        <end position="25"/>
    </location>
</feature>
<comment type="caution">
    <text evidence="4">The sequence shown here is derived from an EMBL/GenBank/DDBJ whole genome shotgun (WGS) entry which is preliminary data.</text>
</comment>
<feature type="compositionally biased region" description="Polar residues" evidence="2">
    <location>
        <begin position="125"/>
        <end position="140"/>
    </location>
</feature>
<dbReference type="Gene3D" id="4.10.240.10">
    <property type="entry name" value="Zn(2)-C6 fungal-type DNA-binding domain"/>
    <property type="match status" value="1"/>
</dbReference>
<dbReference type="InterPro" id="IPR036864">
    <property type="entry name" value="Zn2-C6_fun-type_DNA-bd_sf"/>
</dbReference>
<feature type="region of interest" description="Disordered" evidence="2">
    <location>
        <begin position="117"/>
        <end position="140"/>
    </location>
</feature>
<evidence type="ECO:0000313" key="5">
    <source>
        <dbReference type="Proteomes" id="UP000738349"/>
    </source>
</evidence>
<dbReference type="PROSITE" id="PS00463">
    <property type="entry name" value="ZN2_CY6_FUNGAL_1"/>
    <property type="match status" value="1"/>
</dbReference>
<organism evidence="4 5">
    <name type="scientific">Dactylonectria macrodidyma</name>
    <dbReference type="NCBI Taxonomy" id="307937"/>
    <lineage>
        <taxon>Eukaryota</taxon>
        <taxon>Fungi</taxon>
        <taxon>Dikarya</taxon>
        <taxon>Ascomycota</taxon>
        <taxon>Pezizomycotina</taxon>
        <taxon>Sordariomycetes</taxon>
        <taxon>Hypocreomycetidae</taxon>
        <taxon>Hypocreales</taxon>
        <taxon>Nectriaceae</taxon>
        <taxon>Dactylonectria</taxon>
    </lineage>
</organism>
<dbReference type="CDD" id="cd12148">
    <property type="entry name" value="fungal_TF_MHR"/>
    <property type="match status" value="1"/>
</dbReference>
<dbReference type="CDD" id="cd00067">
    <property type="entry name" value="GAL4"/>
    <property type="match status" value="1"/>
</dbReference>
<dbReference type="AlphaFoldDB" id="A0A9P9IFF9"/>
<sequence length="389" mass="42420">MAARNTSQGSRKRTARPDAGSSADDGELALDAAAQQLAAGNGSSPAFLPTARTGLACEACRLRKTRCVGYPICTWCQQRRHPCVRGQNTQTSPLDDWGNQILDALSQAKNDILSASRVPHEPYGQSPNGTPTARPTISTDPDRQSAQLIRQWTASSHTRGQDGFLTIPGPQAILEWDVFRAQLSNLPEHLIHFNDAHESESSIQSKASADTSIHSLQTLRQRFERKFLARYPIISKPRLSRYIRDVAANGGDWTAEACLVFLVCAIASLCDCLAADGTTPTTQASIHSPYSAATPGTPTSVSRQSAYQYWTMAKRRLGWALDTPAGILTAQSLCLAGFWHLQNCAPTKARNMFHRAAKSASDRGLGLNIMDEERAIAIFTHLLCTDLFQ</sequence>
<evidence type="ECO:0000256" key="2">
    <source>
        <dbReference type="SAM" id="MobiDB-lite"/>
    </source>
</evidence>
<keyword evidence="1" id="KW-0539">Nucleus</keyword>
<dbReference type="GO" id="GO:0008270">
    <property type="term" value="F:zinc ion binding"/>
    <property type="evidence" value="ECO:0007669"/>
    <property type="project" value="InterPro"/>
</dbReference>